<dbReference type="Pfam" id="PF11992">
    <property type="entry name" value="TgpA_N"/>
    <property type="match status" value="1"/>
</dbReference>
<keyword evidence="2" id="KW-0472">Membrane</keyword>
<proteinExistence type="predicted"/>
<keyword evidence="2" id="KW-1133">Transmembrane helix</keyword>
<feature type="transmembrane region" description="Helical" evidence="2">
    <location>
        <begin position="292"/>
        <end position="311"/>
    </location>
</feature>
<dbReference type="Gene3D" id="3.10.620.30">
    <property type="match status" value="1"/>
</dbReference>
<feature type="transmembrane region" description="Helical" evidence="2">
    <location>
        <begin position="259"/>
        <end position="280"/>
    </location>
</feature>
<protein>
    <submittedName>
        <fullName evidence="4">DUF3488 domain-containing protein</fullName>
    </submittedName>
</protein>
<name>A0A3R8LRC1_9BURK</name>
<dbReference type="EMBL" id="RRUE01000001">
    <property type="protein sequence ID" value="RRN45084.1"/>
    <property type="molecule type" value="Genomic_DNA"/>
</dbReference>
<feature type="region of interest" description="Disordered" evidence="1">
    <location>
        <begin position="321"/>
        <end position="340"/>
    </location>
</feature>
<dbReference type="InterPro" id="IPR002931">
    <property type="entry name" value="Transglutaminase-like"/>
</dbReference>
<dbReference type="SMART" id="SM00460">
    <property type="entry name" value="TGc"/>
    <property type="match status" value="1"/>
</dbReference>
<evidence type="ECO:0000256" key="1">
    <source>
        <dbReference type="SAM" id="MobiDB-lite"/>
    </source>
</evidence>
<feature type="region of interest" description="Disordered" evidence="1">
    <location>
        <begin position="1"/>
        <end position="21"/>
    </location>
</feature>
<dbReference type="SUPFAM" id="SSF54001">
    <property type="entry name" value="Cysteine proteinases"/>
    <property type="match status" value="1"/>
</dbReference>
<gene>
    <name evidence="4" type="ORF">EHV23_02180</name>
</gene>
<feature type="transmembrane region" description="Helical" evidence="2">
    <location>
        <begin position="212"/>
        <end position="229"/>
    </location>
</feature>
<organism evidence="4 5">
    <name type="scientific">Lautropia dentalis</name>
    <dbReference type="NCBI Taxonomy" id="2490857"/>
    <lineage>
        <taxon>Bacteria</taxon>
        <taxon>Pseudomonadati</taxon>
        <taxon>Pseudomonadota</taxon>
        <taxon>Betaproteobacteria</taxon>
        <taxon>Burkholderiales</taxon>
        <taxon>Burkholderiaceae</taxon>
        <taxon>Lautropia</taxon>
    </lineage>
</organism>
<evidence type="ECO:0000313" key="5">
    <source>
        <dbReference type="Proteomes" id="UP000270261"/>
    </source>
</evidence>
<accession>A0A3R8LRC1</accession>
<feature type="compositionally biased region" description="Polar residues" evidence="1">
    <location>
        <begin position="327"/>
        <end position="336"/>
    </location>
</feature>
<dbReference type="AlphaFoldDB" id="A0A3R8LRC1"/>
<dbReference type="Pfam" id="PF01841">
    <property type="entry name" value="Transglut_core"/>
    <property type="match status" value="1"/>
</dbReference>
<dbReference type="InterPro" id="IPR021878">
    <property type="entry name" value="TgpA_N"/>
</dbReference>
<dbReference type="PANTHER" id="PTHR42736:SF1">
    <property type="entry name" value="PROTEIN-GLUTAMINE GAMMA-GLUTAMYLTRANSFERASE"/>
    <property type="match status" value="1"/>
</dbReference>
<keyword evidence="5" id="KW-1185">Reference proteome</keyword>
<keyword evidence="2" id="KW-0812">Transmembrane</keyword>
<feature type="transmembrane region" description="Helical" evidence="2">
    <location>
        <begin position="143"/>
        <end position="160"/>
    </location>
</feature>
<feature type="compositionally biased region" description="Polar residues" evidence="1">
    <location>
        <begin position="103"/>
        <end position="112"/>
    </location>
</feature>
<evidence type="ECO:0000259" key="3">
    <source>
        <dbReference type="SMART" id="SM00460"/>
    </source>
</evidence>
<feature type="transmembrane region" description="Helical" evidence="2">
    <location>
        <begin position="236"/>
        <end position="253"/>
    </location>
</feature>
<sequence>MCCSCPAAASTPTAAPDSVPPAWRHWPALAKRARPAVWDVRCRPGHRPPWPQRLPMSRRSPRTRQPPSRGTHHDAPHRLLQPVRQGRHDRQPATTRVAAPSVQKPQTMTAHTDSPLQRRLRPSLRALGGTLGGTWERDRRDTLFLLAVALLSVAPHAFYLPFWCTAGFALLFCWRLGLLLSGRPLPGRVVRMLASLAVVGAVYAQFRTLVGQEAGVALVLLFLGMKLLEMRTRRDFFITVFLCFFLLLAAYLHSQGILMGLWTLLVLPALLAVLLTMQYSQAEVGVRTRLRQSVVLLLQALPLAAILFVLFPRPGGPLWGQQHKEGSSTTGLSESMSPGDFSSLAQSNEVVMRVEFAQGAPETSDMYWRGPSFGYFDGRTWSPLPPAALQHQPAPEIRLQPGAQALHYTITREPSSHRWLLGLDTTTAAPEVAGDITAVLPTLEWMRQSPLAERTRFAAQSHPGAYTGLNQSPASLQDWLQLPSGFNPRTLALARQWRMQLGDDPNTLARHVLTWIRQENFHYTLQPQKLGRNSIDEFLFGTRAGFCEHYSGAFVFLMRAMGVPARVVTGYQGAEHHTQDDYWIVRQANAHAWAEIWHPQEGWLRVDPTAAVAPERIQQGTLESVKAQGQNGLEKAAADLSRSWSLSLDGITHHWNLWLLSYDRNSQRRLLDRLGLGSDGWQMLAGVMAGALALTLAVTALFTLRARQPVDPVEQAFGVFCDKLAAIGADRLPDETANQYLYRVDRLLDADNAALAHDIVATYNRMRYDLGGHPAEMLAGLRKMVRVFRP</sequence>
<dbReference type="InterPro" id="IPR052901">
    <property type="entry name" value="Bact_TGase-like"/>
</dbReference>
<feature type="domain" description="Transglutaminase-like" evidence="3">
    <location>
        <begin position="539"/>
        <end position="610"/>
    </location>
</feature>
<reference evidence="4 5" key="1">
    <citation type="submission" date="2018-11" db="EMBL/GenBank/DDBJ databases">
        <title>Genome sequencing of Lautropia sp. KCOM 2505 (= ChDC F240).</title>
        <authorList>
            <person name="Kook J.-K."/>
            <person name="Park S.-N."/>
            <person name="Lim Y.K."/>
        </authorList>
    </citation>
    <scope>NUCLEOTIDE SEQUENCE [LARGE SCALE GENOMIC DNA]</scope>
    <source>
        <strain evidence="4 5">KCOM 2505</strain>
    </source>
</reference>
<dbReference type="Pfam" id="PF13559">
    <property type="entry name" value="DUF4129"/>
    <property type="match status" value="1"/>
</dbReference>
<dbReference type="InterPro" id="IPR025403">
    <property type="entry name" value="TgpA-like_C"/>
</dbReference>
<dbReference type="PANTHER" id="PTHR42736">
    <property type="entry name" value="PROTEIN-GLUTAMINE GAMMA-GLUTAMYLTRANSFERASE"/>
    <property type="match status" value="1"/>
</dbReference>
<comment type="caution">
    <text evidence="4">The sequence shown here is derived from an EMBL/GenBank/DDBJ whole genome shotgun (WGS) entry which is preliminary data.</text>
</comment>
<evidence type="ECO:0000256" key="2">
    <source>
        <dbReference type="SAM" id="Phobius"/>
    </source>
</evidence>
<feature type="region of interest" description="Disordered" evidence="1">
    <location>
        <begin position="40"/>
        <end position="116"/>
    </location>
</feature>
<feature type="transmembrane region" description="Helical" evidence="2">
    <location>
        <begin position="681"/>
        <end position="704"/>
    </location>
</feature>
<dbReference type="Proteomes" id="UP000270261">
    <property type="component" value="Unassembled WGS sequence"/>
</dbReference>
<dbReference type="InterPro" id="IPR038765">
    <property type="entry name" value="Papain-like_cys_pep_sf"/>
</dbReference>
<evidence type="ECO:0000313" key="4">
    <source>
        <dbReference type="EMBL" id="RRN45084.1"/>
    </source>
</evidence>